<gene>
    <name evidence="15" type="primary">ycgO-B</name>
    <name evidence="15" type="ordered locus">SNE_A17500</name>
</gene>
<evidence type="ECO:0000256" key="7">
    <source>
        <dbReference type="ARBA" id="ARBA00022989"/>
    </source>
</evidence>
<dbReference type="GO" id="GO:0005886">
    <property type="term" value="C:plasma membrane"/>
    <property type="evidence" value="ECO:0007669"/>
    <property type="project" value="UniProtKB-SubCell"/>
</dbReference>
<dbReference type="GO" id="GO:0015193">
    <property type="term" value="F:L-proline transmembrane transporter activity"/>
    <property type="evidence" value="ECO:0007669"/>
    <property type="project" value="TreeGrafter"/>
</dbReference>
<feature type="transmembrane region" description="Helical" evidence="14">
    <location>
        <begin position="418"/>
        <end position="437"/>
    </location>
</feature>
<dbReference type="KEGG" id="sng:SNE_A17500"/>
<evidence type="ECO:0000256" key="13">
    <source>
        <dbReference type="RuleBase" id="RU362091"/>
    </source>
</evidence>
<dbReference type="PANTHER" id="PTHR48086:SF3">
    <property type="entry name" value="SODIUM_PROLINE SYMPORTER"/>
    <property type="match status" value="1"/>
</dbReference>
<dbReference type="RefSeq" id="WP_013944093.1">
    <property type="nucleotide sequence ID" value="NC_015713.1"/>
</dbReference>
<reference key="1">
    <citation type="journal article" date="2011" name="Mol. Biol. Evol.">
        <title>Unity in variety -- the pan-genome of the Chlamydiae.</title>
        <authorList>
            <person name="Collingro A."/>
            <person name="Tischler P."/>
            <person name="Weinmaier T."/>
            <person name="Penz T."/>
            <person name="Heinz E."/>
            <person name="Brunham R.C."/>
            <person name="Read T.D."/>
            <person name="Bavoil P.M."/>
            <person name="Sachse K."/>
            <person name="Kahane S."/>
            <person name="Friedman M.G."/>
            <person name="Rattei T."/>
            <person name="Myers G.S.A."/>
            <person name="Horn M."/>
        </authorList>
    </citation>
    <scope>NUCLEOTIDE SEQUENCE</scope>
    <source>
        <strain>Z</strain>
    </source>
</reference>
<dbReference type="EMBL" id="FR872582">
    <property type="protein sequence ID" value="CCB89627.1"/>
    <property type="molecule type" value="Genomic_DNA"/>
</dbReference>
<evidence type="ECO:0000256" key="5">
    <source>
        <dbReference type="ARBA" id="ARBA00022692"/>
    </source>
</evidence>
<dbReference type="GO" id="GO:0005298">
    <property type="term" value="F:proline:sodium symporter activity"/>
    <property type="evidence" value="ECO:0007669"/>
    <property type="project" value="UniProtKB-UniRule"/>
</dbReference>
<evidence type="ECO:0000256" key="4">
    <source>
        <dbReference type="ARBA" id="ARBA00022475"/>
    </source>
</evidence>
<feature type="transmembrane region" description="Helical" evidence="14">
    <location>
        <begin position="443"/>
        <end position="462"/>
    </location>
</feature>
<keyword evidence="11 14" id="KW-0739">Sodium transport</keyword>
<evidence type="ECO:0000256" key="9">
    <source>
        <dbReference type="ARBA" id="ARBA00023065"/>
    </source>
</evidence>
<dbReference type="CDD" id="cd11475">
    <property type="entry name" value="SLC5sbd_PutP"/>
    <property type="match status" value="1"/>
</dbReference>
<protein>
    <recommendedName>
        <fullName evidence="14">Sodium/proline symporter</fullName>
    </recommendedName>
    <alternativeName>
        <fullName evidence="14">Proline permease</fullName>
    </alternativeName>
</protein>
<feature type="transmembrane region" description="Helical" evidence="14">
    <location>
        <begin position="6"/>
        <end position="23"/>
    </location>
</feature>
<evidence type="ECO:0000313" key="16">
    <source>
        <dbReference type="Proteomes" id="UP000000496"/>
    </source>
</evidence>
<evidence type="ECO:0000256" key="8">
    <source>
        <dbReference type="ARBA" id="ARBA00023053"/>
    </source>
</evidence>
<dbReference type="InterPro" id="IPR050277">
    <property type="entry name" value="Sodium:Solute_Symporter"/>
</dbReference>
<dbReference type="OrthoDB" id="9810181at2"/>
<keyword evidence="4 14" id="KW-1003">Cell membrane</keyword>
<dbReference type="NCBIfam" id="TIGR00813">
    <property type="entry name" value="sss"/>
    <property type="match status" value="1"/>
</dbReference>
<keyword evidence="10 14" id="KW-0472">Membrane</keyword>
<feature type="transmembrane region" description="Helical" evidence="14">
    <location>
        <begin position="158"/>
        <end position="181"/>
    </location>
</feature>
<dbReference type="InterPro" id="IPR038377">
    <property type="entry name" value="Na/Glc_symporter_sf"/>
</dbReference>
<comment type="catalytic activity">
    <reaction evidence="12">
        <text>L-proline(in) + Na(+)(in) = L-proline(out) + Na(+)(out)</text>
        <dbReference type="Rhea" id="RHEA:28967"/>
        <dbReference type="ChEBI" id="CHEBI:29101"/>
        <dbReference type="ChEBI" id="CHEBI:60039"/>
    </reaction>
</comment>
<dbReference type="Pfam" id="PF00474">
    <property type="entry name" value="SSF"/>
    <property type="match status" value="1"/>
</dbReference>
<evidence type="ECO:0000256" key="12">
    <source>
        <dbReference type="ARBA" id="ARBA00033708"/>
    </source>
</evidence>
<keyword evidence="9 14" id="KW-0406">Ion transport</keyword>
<keyword evidence="8 14" id="KW-0915">Sodium</keyword>
<dbReference type="HOGENOM" id="CLU_018808_15_2_0"/>
<dbReference type="Gene3D" id="1.20.1730.10">
    <property type="entry name" value="Sodium/glucose cotransporter"/>
    <property type="match status" value="1"/>
</dbReference>
<accession>F8L9S9</accession>
<keyword evidence="7 14" id="KW-1133">Transmembrane helix</keyword>
<feature type="transmembrane region" description="Helical" evidence="14">
    <location>
        <begin position="227"/>
        <end position="247"/>
    </location>
</feature>
<evidence type="ECO:0000256" key="1">
    <source>
        <dbReference type="ARBA" id="ARBA00004651"/>
    </source>
</evidence>
<evidence type="ECO:0000256" key="11">
    <source>
        <dbReference type="ARBA" id="ARBA00023201"/>
    </source>
</evidence>
<evidence type="ECO:0000313" key="15">
    <source>
        <dbReference type="EMBL" id="CCB89627.1"/>
    </source>
</evidence>
<evidence type="ECO:0000256" key="6">
    <source>
        <dbReference type="ARBA" id="ARBA00022847"/>
    </source>
</evidence>
<dbReference type="AlphaFoldDB" id="F8L9S9"/>
<reference evidence="15 16" key="2">
    <citation type="journal article" date="2011" name="Mol. Biol. Evol.">
        <title>Unity in variety--the pan-genome of the Chlamydiae.</title>
        <authorList>
            <person name="Collingro A."/>
            <person name="Tischler P."/>
            <person name="Weinmaier T."/>
            <person name="Penz T."/>
            <person name="Heinz E."/>
            <person name="Brunham R.C."/>
            <person name="Read T.D."/>
            <person name="Bavoil P.M."/>
            <person name="Sachse K."/>
            <person name="Kahane S."/>
            <person name="Friedman M.G."/>
            <person name="Rattei T."/>
            <person name="Myers G.S."/>
            <person name="Horn M."/>
        </authorList>
    </citation>
    <scope>NUCLEOTIDE SEQUENCE [LARGE SCALE GENOMIC DNA]</scope>
    <source>
        <strain evidence="16">ATCC VR-1471 / Z</strain>
    </source>
</reference>
<proteinExistence type="inferred from homology"/>
<dbReference type="PROSITE" id="PS50283">
    <property type="entry name" value="NA_SOLUT_SYMP_3"/>
    <property type="match status" value="1"/>
</dbReference>
<organism evidence="15 16">
    <name type="scientific">Simkania negevensis (strain ATCC VR-1471 / DSM 27360 / Z)</name>
    <dbReference type="NCBI Taxonomy" id="331113"/>
    <lineage>
        <taxon>Bacteria</taxon>
        <taxon>Pseudomonadati</taxon>
        <taxon>Chlamydiota</taxon>
        <taxon>Chlamydiia</taxon>
        <taxon>Parachlamydiales</taxon>
        <taxon>Simkaniaceae</taxon>
        <taxon>Simkania</taxon>
    </lineage>
</organism>
<dbReference type="GO" id="GO:0031402">
    <property type="term" value="F:sodium ion binding"/>
    <property type="evidence" value="ECO:0007669"/>
    <property type="project" value="UniProtKB-UniRule"/>
</dbReference>
<dbReference type="PANTHER" id="PTHR48086">
    <property type="entry name" value="SODIUM/PROLINE SYMPORTER-RELATED"/>
    <property type="match status" value="1"/>
</dbReference>
<keyword evidence="5 14" id="KW-0812">Transmembrane</keyword>
<feature type="transmembrane region" description="Helical" evidence="14">
    <location>
        <begin position="362"/>
        <end position="381"/>
    </location>
</feature>
<dbReference type="eggNOG" id="COG0591">
    <property type="taxonomic scope" value="Bacteria"/>
</dbReference>
<dbReference type="GO" id="GO:0015824">
    <property type="term" value="P:proline transport"/>
    <property type="evidence" value="ECO:0007669"/>
    <property type="project" value="UniProtKB-UniRule"/>
</dbReference>
<comment type="similarity">
    <text evidence="2 13">Belongs to the sodium:solute symporter (SSF) (TC 2.A.21) family.</text>
</comment>
<feature type="transmembrane region" description="Helical" evidence="14">
    <location>
        <begin position="273"/>
        <end position="296"/>
    </location>
</feature>
<evidence type="ECO:0000256" key="10">
    <source>
        <dbReference type="ARBA" id="ARBA00023136"/>
    </source>
</evidence>
<feature type="transmembrane region" description="Helical" evidence="14">
    <location>
        <begin position="316"/>
        <end position="341"/>
    </location>
</feature>
<dbReference type="Proteomes" id="UP000000496">
    <property type="component" value="Chromosome gsn.131"/>
</dbReference>
<comment type="function">
    <text evidence="14">Catalyzes the sodium-dependent uptake of extracellular L-proline.</text>
</comment>
<dbReference type="InterPro" id="IPR001734">
    <property type="entry name" value="Na/solute_symporter"/>
</dbReference>
<feature type="transmembrane region" description="Helical" evidence="14">
    <location>
        <begin position="188"/>
        <end position="207"/>
    </location>
</feature>
<evidence type="ECO:0000256" key="14">
    <source>
        <dbReference type="RuleBase" id="RU366012"/>
    </source>
</evidence>
<evidence type="ECO:0000256" key="3">
    <source>
        <dbReference type="ARBA" id="ARBA00022448"/>
    </source>
</evidence>
<dbReference type="STRING" id="331113.SNE_A17500"/>
<keyword evidence="16" id="KW-1185">Reference proteome</keyword>
<dbReference type="InterPro" id="IPR011851">
    <property type="entry name" value="Na/Pro_symporter"/>
</dbReference>
<sequence>MQTTLTAVFVYLLIALAIGILSCKRHMSSSDFIIGGRSLNFWLTALAAHASDMSNWLFMGYPAMIFLGGVFNIWIAIGLILCMFFNWRLIAPKIRVLSEETNTVTLSGLFANSLDSSGGIRNFSSAFCCIFYTVYISAGLIGLGQLSETLLGVSYQSGILFGTLIVVLYVIIGGFSTLAWLDFFQGTFLMGVILFVPLYLLPRLGGFEAISLSLYEKGLATSLFPSFHYLTYFKIISMTLGWGLGYFGQPHIITKFMGIKKTSEIRKSQRVGLSWMVLSLLGATLVGLVATAFFRVPLNDPEMIFISIVELSFSPFISGFILCAIIAAIVNVTSAQLLTLSSIISQDFYKKLCLGSSGKREILITRLSILIVAMIALFIAYLKPSSIYSLVLYAWSGLGATFGPLLILLLYSKKVTKFGAWVGILSGGILSAVWPFINTLFPIDIEPLLPAFSVSLLLNWLVSKMTLSRENLFEFSENLKLFKD</sequence>
<evidence type="ECO:0000256" key="2">
    <source>
        <dbReference type="ARBA" id="ARBA00006434"/>
    </source>
</evidence>
<name>F8L9S9_SIMNZ</name>
<keyword evidence="3 14" id="KW-0813">Transport</keyword>
<keyword evidence="6 14" id="KW-0769">Symport</keyword>
<comment type="subcellular location">
    <subcellularLocation>
        <location evidence="1 14">Cell membrane</location>
        <topology evidence="1 14">Multi-pass membrane protein</topology>
    </subcellularLocation>
</comment>
<feature type="transmembrane region" description="Helical" evidence="14">
    <location>
        <begin position="63"/>
        <end position="85"/>
    </location>
</feature>
<feature type="transmembrane region" description="Helical" evidence="14">
    <location>
        <begin position="123"/>
        <end position="146"/>
    </location>
</feature>
<keyword evidence="14" id="KW-0029">Amino-acid transport</keyword>
<feature type="transmembrane region" description="Helical" evidence="14">
    <location>
        <begin position="387"/>
        <end position="411"/>
    </location>
</feature>